<feature type="chain" id="PRO_5004625537" description="Fe/B12 periplasmic-binding domain-containing protein" evidence="1">
    <location>
        <begin position="20"/>
        <end position="341"/>
    </location>
</feature>
<organism evidence="3 4">
    <name type="scientific">Campylobacter concisus ATCC 51562</name>
    <dbReference type="NCBI Taxonomy" id="1242969"/>
    <lineage>
        <taxon>Bacteria</taxon>
        <taxon>Pseudomonadati</taxon>
        <taxon>Campylobacterota</taxon>
        <taxon>Epsilonproteobacteria</taxon>
        <taxon>Campylobacterales</taxon>
        <taxon>Campylobacteraceae</taxon>
        <taxon>Campylobacter</taxon>
    </lineage>
</organism>
<evidence type="ECO:0000313" key="4">
    <source>
        <dbReference type="Proteomes" id="UP000016627"/>
    </source>
</evidence>
<dbReference type="PANTHER" id="PTHR30535">
    <property type="entry name" value="VITAMIN B12-BINDING PROTEIN"/>
    <property type="match status" value="1"/>
</dbReference>
<protein>
    <recommendedName>
        <fullName evidence="2">Fe/B12 periplasmic-binding domain-containing protein</fullName>
    </recommendedName>
</protein>
<dbReference type="SUPFAM" id="SSF53807">
    <property type="entry name" value="Helical backbone' metal receptor"/>
    <property type="match status" value="1"/>
</dbReference>
<dbReference type="CDD" id="cd01142">
    <property type="entry name" value="TroA_e"/>
    <property type="match status" value="1"/>
</dbReference>
<dbReference type="PANTHER" id="PTHR30535:SF34">
    <property type="entry name" value="MOLYBDATE-BINDING PROTEIN MOLA"/>
    <property type="match status" value="1"/>
</dbReference>
<dbReference type="Gene3D" id="1.20.58.2180">
    <property type="match status" value="1"/>
</dbReference>
<dbReference type="Pfam" id="PF01497">
    <property type="entry name" value="Peripla_BP_2"/>
    <property type="match status" value="1"/>
</dbReference>
<evidence type="ECO:0000259" key="2">
    <source>
        <dbReference type="PROSITE" id="PS50983"/>
    </source>
</evidence>
<comment type="caution">
    <text evidence="3">The sequence shown here is derived from an EMBL/GenBank/DDBJ whole genome shotgun (WGS) entry which is preliminary data.</text>
</comment>
<dbReference type="PATRIC" id="fig|1242969.3.peg.127"/>
<dbReference type="PROSITE" id="PS50983">
    <property type="entry name" value="FE_B12_PBP"/>
    <property type="match status" value="1"/>
</dbReference>
<accession>U2ESA4</accession>
<keyword evidence="1" id="KW-0732">Signal</keyword>
<dbReference type="Proteomes" id="UP000016627">
    <property type="component" value="Unassembled WGS sequence"/>
</dbReference>
<dbReference type="RefSeq" id="WP_021090352.1">
    <property type="nucleotide sequence ID" value="NZ_ANNI01000001.1"/>
</dbReference>
<sequence length="341" mass="38183">MKKFFMALMVLFASLLLNAAEFRDVKDITGDIVKVPAKVEKIATLWYANNQIILMLGGADKIVATTDLIKNNKWFAHIYPRISSIPNGVNGKDLQVEELIKLSPDVVIAADKKNKEELTKNGFTVLYPSFTNHADMKKSVSIMAEVIGGEAPKIAEKFNEYFDSNLKRVQNEIGKIAPSYNKPKVLHIADGKNLFKVDGTNTIIDEWIRVAGGQNAVQKAGNMLELNAEEIPNINPDVIIIGRAKAPEILKKIYENPIYADTNAVKNKRVYVNPTGVFSWDRYGAEGALQILWAAKILHPEIFKDIDIAAETKKFYKEFLHYELSDDEVNYILNGLDPTGK</sequence>
<name>U2ESA4_9BACT</name>
<feature type="signal peptide" evidence="1">
    <location>
        <begin position="1"/>
        <end position="19"/>
    </location>
</feature>
<dbReference type="AlphaFoldDB" id="U2ESA4"/>
<evidence type="ECO:0000313" key="3">
    <source>
        <dbReference type="EMBL" id="ERJ27006.1"/>
    </source>
</evidence>
<evidence type="ECO:0000256" key="1">
    <source>
        <dbReference type="SAM" id="SignalP"/>
    </source>
</evidence>
<dbReference type="InterPro" id="IPR050902">
    <property type="entry name" value="ABC_Transporter_SBP"/>
</dbReference>
<gene>
    <name evidence="3" type="ORF">ATCC51562_1164</name>
</gene>
<dbReference type="Gene3D" id="3.40.50.1980">
    <property type="entry name" value="Nitrogenase molybdenum iron protein domain"/>
    <property type="match status" value="2"/>
</dbReference>
<feature type="domain" description="Fe/B12 periplasmic-binding" evidence="2">
    <location>
        <begin position="41"/>
        <end position="306"/>
    </location>
</feature>
<dbReference type="eggNOG" id="COG0614">
    <property type="taxonomic scope" value="Bacteria"/>
</dbReference>
<dbReference type="InterPro" id="IPR002491">
    <property type="entry name" value="ABC_transptr_periplasmic_BD"/>
</dbReference>
<reference evidence="3 4" key="1">
    <citation type="journal article" date="2013" name="BMC Genomics">
        <title>Comparative genomics of Campylobacter concisus isolates reveals genetic diversity and provides insights into disease association.</title>
        <authorList>
            <person name="Deshpande N.P."/>
            <person name="Kaakoush N.O."/>
            <person name="Wilkins M.R."/>
            <person name="Mitchell H.M."/>
        </authorList>
    </citation>
    <scope>NUCLEOTIDE SEQUENCE [LARGE SCALE GENOMIC DNA]</scope>
    <source>
        <strain evidence="3 4">ATCC 51562</strain>
    </source>
</reference>
<proteinExistence type="predicted"/>
<dbReference type="EMBL" id="ANNI01000001">
    <property type="protein sequence ID" value="ERJ27006.1"/>
    <property type="molecule type" value="Genomic_DNA"/>
</dbReference>